<dbReference type="GO" id="GO:0055105">
    <property type="term" value="F:ubiquitin-protein transferase inhibitor activity"/>
    <property type="evidence" value="ECO:0007669"/>
    <property type="project" value="TreeGrafter"/>
</dbReference>
<keyword evidence="2" id="KW-1185">Reference proteome</keyword>
<sequence length="644" mass="73379">MQLEEETPRERFLNSQGILSTVEWVDDLQDQHECAKAIALFEMHTANLLEALKDIQAKKFSRFLKDAVLAISRPIKAIHRIKEYIAADSSTPVAQRAREDPDLFVAFEEKISIVVQGLVSLVVDQWPSDQGFVLKLSPVQENELNNQHYLLVYLILMVLDQWVATENMDGASTYFEYANPKYKRFSPRGPNQPPVTLKENARTTLRHLQCMMDLCTKCHLSIEDLLVWKPTPVFSTGVNEMDDSYDEEALVEDNYPLSETGITTLTAGMIYAMINPIKLSTPFTFPLALAQDWVFTTAGGLASGFLNNEESQLPMADKALLVLLYAIDRTRFNSFKMEGLDYCSKDSSLDRMGLFQIFQVMVNFAATCSSSSHRFFCFQGLDRLVQACEDDVKMVLLEQLVAPKCPFESMRAAAINLVKATVERAFTDLEKARAATAENLKQGKPAAQHNLSPFTSPFLLKNFQEHVLRLESKAFQHSPLKNEGAWHDKFDTFMHALNFYLFLLMRDSKDDNLTEVWSTSNIRNTQSEFLEPLTTRVQDLKEDYIQRLAKAEMQQDADFMDGVQQPLAEDKIRSKNGVVNFDIDMESDDGEYDSDDDEKTGPLKDTVLELNQNMMRLELMDELLERIQELTASARVEEEDNDDE</sequence>
<dbReference type="Pfam" id="PF08568">
    <property type="entry name" value="Kinetochor_Ybp2"/>
    <property type="match status" value="1"/>
</dbReference>
<dbReference type="InterPro" id="IPR013877">
    <property type="entry name" value="YAP-bd/ALF4/Glomulin"/>
</dbReference>
<dbReference type="EMBL" id="JAAAIL010000218">
    <property type="protein sequence ID" value="KAG0278133.1"/>
    <property type="molecule type" value="Genomic_DNA"/>
</dbReference>
<dbReference type="PANTHER" id="PTHR15430">
    <property type="entry name" value="GLOMULIN"/>
    <property type="match status" value="1"/>
</dbReference>
<dbReference type="PANTHER" id="PTHR15430:SF1">
    <property type="entry name" value="GLOMULIN"/>
    <property type="match status" value="1"/>
</dbReference>
<reference evidence="1" key="1">
    <citation type="journal article" date="2020" name="Fungal Divers.">
        <title>Resolving the Mortierellaceae phylogeny through synthesis of multi-gene phylogenetics and phylogenomics.</title>
        <authorList>
            <person name="Vandepol N."/>
            <person name="Liber J."/>
            <person name="Desiro A."/>
            <person name="Na H."/>
            <person name="Kennedy M."/>
            <person name="Barry K."/>
            <person name="Grigoriev I.V."/>
            <person name="Miller A.N."/>
            <person name="O'Donnell K."/>
            <person name="Stajich J.E."/>
            <person name="Bonito G."/>
        </authorList>
    </citation>
    <scope>NUCLEOTIDE SEQUENCE</scope>
    <source>
        <strain evidence="1">NRRL 28262</strain>
    </source>
</reference>
<dbReference type="Proteomes" id="UP001194580">
    <property type="component" value="Unassembled WGS sequence"/>
</dbReference>
<accession>A0AAD4DJH9</accession>
<evidence type="ECO:0000313" key="1">
    <source>
        <dbReference type="EMBL" id="KAG0278133.1"/>
    </source>
</evidence>
<gene>
    <name evidence="1" type="ORF">BGZ95_004630</name>
</gene>
<protein>
    <submittedName>
        <fullName evidence="1">Uncharacterized protein</fullName>
    </submittedName>
</protein>
<proteinExistence type="predicted"/>
<dbReference type="GO" id="GO:0005737">
    <property type="term" value="C:cytoplasm"/>
    <property type="evidence" value="ECO:0007669"/>
    <property type="project" value="TreeGrafter"/>
</dbReference>
<dbReference type="InterPro" id="IPR019516">
    <property type="entry name" value="Glomulin/ALF4"/>
</dbReference>
<comment type="caution">
    <text evidence="1">The sequence shown here is derived from an EMBL/GenBank/DDBJ whole genome shotgun (WGS) entry which is preliminary data.</text>
</comment>
<evidence type="ECO:0000313" key="2">
    <source>
        <dbReference type="Proteomes" id="UP001194580"/>
    </source>
</evidence>
<name>A0AAD4DJH9_9FUNG</name>
<dbReference type="AlphaFoldDB" id="A0AAD4DJH9"/>
<organism evidence="1 2">
    <name type="scientific">Linnemannia exigua</name>
    <dbReference type="NCBI Taxonomy" id="604196"/>
    <lineage>
        <taxon>Eukaryota</taxon>
        <taxon>Fungi</taxon>
        <taxon>Fungi incertae sedis</taxon>
        <taxon>Mucoromycota</taxon>
        <taxon>Mortierellomycotina</taxon>
        <taxon>Mortierellomycetes</taxon>
        <taxon>Mortierellales</taxon>
        <taxon>Mortierellaceae</taxon>
        <taxon>Linnemannia</taxon>
    </lineage>
</organism>